<sequence length="56" mass="6573">MVKATGCSRQKDLLQCLRDLDFDTFLYVSINPILKRQVLDKRLILSFELNIVVEFL</sequence>
<gene>
    <name evidence="1" type="ORF">MELLADRAFT_55687</name>
</gene>
<dbReference type="RefSeq" id="XP_007408501.1">
    <property type="nucleotide sequence ID" value="XM_007408439.1"/>
</dbReference>
<dbReference type="AlphaFoldDB" id="F4RH28"/>
<organism evidence="2">
    <name type="scientific">Melampsora larici-populina (strain 98AG31 / pathotype 3-4-7)</name>
    <name type="common">Poplar leaf rust fungus</name>
    <dbReference type="NCBI Taxonomy" id="747676"/>
    <lineage>
        <taxon>Eukaryota</taxon>
        <taxon>Fungi</taxon>
        <taxon>Dikarya</taxon>
        <taxon>Basidiomycota</taxon>
        <taxon>Pucciniomycotina</taxon>
        <taxon>Pucciniomycetes</taxon>
        <taxon>Pucciniales</taxon>
        <taxon>Melampsoraceae</taxon>
        <taxon>Melampsora</taxon>
    </lineage>
</organism>
<name>F4RH28_MELLP</name>
<dbReference type="InParanoid" id="F4RH28"/>
<evidence type="ECO:0000313" key="1">
    <source>
        <dbReference type="EMBL" id="EGG08303.1"/>
    </source>
</evidence>
<dbReference type="GeneID" id="18928987"/>
<dbReference type="KEGG" id="mlr:MELLADRAFT_55687"/>
<evidence type="ECO:0000313" key="2">
    <source>
        <dbReference type="Proteomes" id="UP000001072"/>
    </source>
</evidence>
<protein>
    <submittedName>
        <fullName evidence="1">Uncharacterized protein</fullName>
    </submittedName>
</protein>
<dbReference type="VEuPathDB" id="FungiDB:MELLADRAFT_55687"/>
<accession>F4RH28</accession>
<keyword evidence="2" id="KW-1185">Reference proteome</keyword>
<proteinExistence type="predicted"/>
<dbReference type="EMBL" id="GL883101">
    <property type="protein sequence ID" value="EGG08303.1"/>
    <property type="molecule type" value="Genomic_DNA"/>
</dbReference>
<reference evidence="2" key="1">
    <citation type="journal article" date="2011" name="Proc. Natl. Acad. Sci. U.S.A.">
        <title>Obligate biotrophy features unraveled by the genomic analysis of rust fungi.</title>
        <authorList>
            <person name="Duplessis S."/>
            <person name="Cuomo C.A."/>
            <person name="Lin Y.-C."/>
            <person name="Aerts A."/>
            <person name="Tisserant E."/>
            <person name="Veneault-Fourrey C."/>
            <person name="Joly D.L."/>
            <person name="Hacquard S."/>
            <person name="Amselem J."/>
            <person name="Cantarel B.L."/>
            <person name="Chiu R."/>
            <person name="Coutinho P.M."/>
            <person name="Feau N."/>
            <person name="Field M."/>
            <person name="Frey P."/>
            <person name="Gelhaye E."/>
            <person name="Goldberg J."/>
            <person name="Grabherr M.G."/>
            <person name="Kodira C.D."/>
            <person name="Kohler A."/>
            <person name="Kuees U."/>
            <person name="Lindquist E.A."/>
            <person name="Lucas S.M."/>
            <person name="Mago R."/>
            <person name="Mauceli E."/>
            <person name="Morin E."/>
            <person name="Murat C."/>
            <person name="Pangilinan J.L."/>
            <person name="Park R."/>
            <person name="Pearson M."/>
            <person name="Quesneville H."/>
            <person name="Rouhier N."/>
            <person name="Sakthikumar S."/>
            <person name="Salamov A.A."/>
            <person name="Schmutz J."/>
            <person name="Selles B."/>
            <person name="Shapiro H."/>
            <person name="Tanguay P."/>
            <person name="Tuskan G.A."/>
            <person name="Henrissat B."/>
            <person name="Van de Peer Y."/>
            <person name="Rouze P."/>
            <person name="Ellis J.G."/>
            <person name="Dodds P.N."/>
            <person name="Schein J.E."/>
            <person name="Zhong S."/>
            <person name="Hamelin R.C."/>
            <person name="Grigoriev I.V."/>
            <person name="Szabo L.J."/>
            <person name="Martin F."/>
        </authorList>
    </citation>
    <scope>NUCLEOTIDE SEQUENCE [LARGE SCALE GENOMIC DNA]</scope>
    <source>
        <strain evidence="2">98AG31 / pathotype 3-4-7</strain>
    </source>
</reference>
<dbReference type="HOGENOM" id="CLU_3014666_0_0_1"/>
<dbReference type="Proteomes" id="UP000001072">
    <property type="component" value="Unassembled WGS sequence"/>
</dbReference>